<dbReference type="AlphaFoldDB" id="A0A9D4DX50"/>
<organism evidence="1 2">
    <name type="scientific">Dreissena polymorpha</name>
    <name type="common">Zebra mussel</name>
    <name type="synonym">Mytilus polymorpha</name>
    <dbReference type="NCBI Taxonomy" id="45954"/>
    <lineage>
        <taxon>Eukaryota</taxon>
        <taxon>Metazoa</taxon>
        <taxon>Spiralia</taxon>
        <taxon>Lophotrochozoa</taxon>
        <taxon>Mollusca</taxon>
        <taxon>Bivalvia</taxon>
        <taxon>Autobranchia</taxon>
        <taxon>Heteroconchia</taxon>
        <taxon>Euheterodonta</taxon>
        <taxon>Imparidentia</taxon>
        <taxon>Neoheterodontei</taxon>
        <taxon>Myida</taxon>
        <taxon>Dreissenoidea</taxon>
        <taxon>Dreissenidae</taxon>
        <taxon>Dreissena</taxon>
    </lineage>
</organism>
<protein>
    <submittedName>
        <fullName evidence="1">Uncharacterized protein</fullName>
    </submittedName>
</protein>
<proteinExistence type="predicted"/>
<evidence type="ECO:0000313" key="1">
    <source>
        <dbReference type="EMBL" id="KAH3769677.1"/>
    </source>
</evidence>
<keyword evidence="2" id="KW-1185">Reference proteome</keyword>
<reference evidence="1" key="2">
    <citation type="submission" date="2020-11" db="EMBL/GenBank/DDBJ databases">
        <authorList>
            <person name="McCartney M.A."/>
            <person name="Auch B."/>
            <person name="Kono T."/>
            <person name="Mallez S."/>
            <person name="Becker A."/>
            <person name="Gohl D.M."/>
            <person name="Silverstein K.A.T."/>
            <person name="Koren S."/>
            <person name="Bechman K.B."/>
            <person name="Herman A."/>
            <person name="Abrahante J.E."/>
            <person name="Garbe J."/>
        </authorList>
    </citation>
    <scope>NUCLEOTIDE SEQUENCE</scope>
    <source>
        <strain evidence="1">Duluth1</strain>
        <tissue evidence="1">Whole animal</tissue>
    </source>
</reference>
<dbReference type="EMBL" id="JAIWYP010000009">
    <property type="protein sequence ID" value="KAH3769677.1"/>
    <property type="molecule type" value="Genomic_DNA"/>
</dbReference>
<reference evidence="1" key="1">
    <citation type="journal article" date="2019" name="bioRxiv">
        <title>The Genome of the Zebra Mussel, Dreissena polymorpha: A Resource for Invasive Species Research.</title>
        <authorList>
            <person name="McCartney M.A."/>
            <person name="Auch B."/>
            <person name="Kono T."/>
            <person name="Mallez S."/>
            <person name="Zhang Y."/>
            <person name="Obille A."/>
            <person name="Becker A."/>
            <person name="Abrahante J.E."/>
            <person name="Garbe J."/>
            <person name="Badalamenti J.P."/>
            <person name="Herman A."/>
            <person name="Mangelson H."/>
            <person name="Liachko I."/>
            <person name="Sullivan S."/>
            <person name="Sone E.D."/>
            <person name="Koren S."/>
            <person name="Silverstein K.A.T."/>
            <person name="Beckman K.B."/>
            <person name="Gohl D.M."/>
        </authorList>
    </citation>
    <scope>NUCLEOTIDE SEQUENCE</scope>
    <source>
        <strain evidence="1">Duluth1</strain>
        <tissue evidence="1">Whole animal</tissue>
    </source>
</reference>
<comment type="caution">
    <text evidence="1">The sequence shown here is derived from an EMBL/GenBank/DDBJ whole genome shotgun (WGS) entry which is preliminary data.</text>
</comment>
<evidence type="ECO:0000313" key="2">
    <source>
        <dbReference type="Proteomes" id="UP000828390"/>
    </source>
</evidence>
<name>A0A9D4DX50_DREPO</name>
<sequence>MELGQGPAHAGVTRRNTHFALETASDQSHLKTEVLLLQRKYERLAAKERRMQVGSAE</sequence>
<accession>A0A9D4DX50</accession>
<dbReference type="Proteomes" id="UP000828390">
    <property type="component" value="Unassembled WGS sequence"/>
</dbReference>
<gene>
    <name evidence="1" type="ORF">DPMN_170951</name>
</gene>